<dbReference type="EMBL" id="JAVRFH010000039">
    <property type="protein sequence ID" value="MDT0614372.1"/>
    <property type="molecule type" value="Genomic_DNA"/>
</dbReference>
<organism evidence="1 2">
    <name type="scientific">Streptomyces lancefieldiae</name>
    <dbReference type="NCBI Taxonomy" id="3075520"/>
    <lineage>
        <taxon>Bacteria</taxon>
        <taxon>Bacillati</taxon>
        <taxon>Actinomycetota</taxon>
        <taxon>Actinomycetes</taxon>
        <taxon>Kitasatosporales</taxon>
        <taxon>Streptomycetaceae</taxon>
        <taxon>Streptomyces</taxon>
    </lineage>
</organism>
<evidence type="ECO:0000313" key="2">
    <source>
        <dbReference type="Proteomes" id="UP001180724"/>
    </source>
</evidence>
<name>A0ABU3AXR0_9ACTN</name>
<comment type="caution">
    <text evidence="1">The sequence shown here is derived from an EMBL/GenBank/DDBJ whole genome shotgun (WGS) entry which is preliminary data.</text>
</comment>
<dbReference type="RefSeq" id="WP_311579162.1">
    <property type="nucleotide sequence ID" value="NZ_JAVRFH010000039.1"/>
</dbReference>
<protein>
    <submittedName>
        <fullName evidence="1">Uncharacterized protein</fullName>
    </submittedName>
</protein>
<keyword evidence="2" id="KW-1185">Reference proteome</keyword>
<dbReference type="Proteomes" id="UP001180724">
    <property type="component" value="Unassembled WGS sequence"/>
</dbReference>
<reference evidence="1" key="1">
    <citation type="submission" date="2024-05" db="EMBL/GenBank/DDBJ databases">
        <title>30 novel species of actinomycetes from the DSMZ collection.</title>
        <authorList>
            <person name="Nouioui I."/>
        </authorList>
    </citation>
    <scope>NUCLEOTIDE SEQUENCE</scope>
    <source>
        <strain evidence="1">DSM 40712</strain>
    </source>
</reference>
<gene>
    <name evidence="1" type="ORF">RM812_29780</name>
</gene>
<evidence type="ECO:0000313" key="1">
    <source>
        <dbReference type="EMBL" id="MDT0614372.1"/>
    </source>
</evidence>
<accession>A0ABU3AXR0</accession>
<sequence length="41" mass="4398">MAPGWVRHQMPRGVIISRLAGVSVNRLRGLANSAGVPFGLR</sequence>
<proteinExistence type="predicted"/>